<comment type="caution">
    <text evidence="2">The sequence shown here is derived from an EMBL/GenBank/DDBJ whole genome shotgun (WGS) entry which is preliminary data.</text>
</comment>
<dbReference type="InterPro" id="IPR049468">
    <property type="entry name" value="Restrct_endonuc-II-like_dom"/>
</dbReference>
<evidence type="ECO:0000313" key="3">
    <source>
        <dbReference type="Proteomes" id="UP000228812"/>
    </source>
</evidence>
<protein>
    <recommendedName>
        <fullName evidence="1">Restriction endonuclease type II-like domain-containing protein</fullName>
    </recommendedName>
</protein>
<name>A0A2G9ZBN5_9BACT</name>
<proteinExistence type="predicted"/>
<dbReference type="Pfam" id="PF18741">
    <property type="entry name" value="MTES_1575"/>
    <property type="match status" value="1"/>
</dbReference>
<organism evidence="2 3">
    <name type="scientific">Candidatus Jorgensenbacteria bacterium CG23_combo_of_CG06-09_8_20_14_all_54_14</name>
    <dbReference type="NCBI Taxonomy" id="1974595"/>
    <lineage>
        <taxon>Bacteria</taxon>
        <taxon>Candidatus Joergenseniibacteriota</taxon>
    </lineage>
</organism>
<dbReference type="EMBL" id="PCRZ01000041">
    <property type="protein sequence ID" value="PIP29758.1"/>
    <property type="molecule type" value="Genomic_DNA"/>
</dbReference>
<accession>A0A2G9ZBN5</accession>
<dbReference type="AlphaFoldDB" id="A0A2G9ZBN5"/>
<dbReference type="InterPro" id="IPR011335">
    <property type="entry name" value="Restrct_endonuc-II-like"/>
</dbReference>
<feature type="domain" description="Restriction endonuclease type II-like" evidence="1">
    <location>
        <begin position="141"/>
        <end position="234"/>
    </location>
</feature>
<sequence length="249" mass="28564">MRKVGAQDEVVLVGVLKRKRDLAILLHEHWYRMPISRAPRRAFCYLAFYQPALFGRQGKCIRYYARVVRSRVRTRRDLLPDEAAHPDAGEKYRQIYVGRIRQLPRPIKNVPPRRVSFGFTTRGRLLTARTILKLYLVAPTEQIVARALTRCGIPAFPQYHISGGKKRYCLDFAIPCVRGFVAVECDNAKAHAGVRQRRRDRKKDAFVRRQGWVVVRLTERAIVADIQSCISAVRHATRTLGGVTLFPTG</sequence>
<evidence type="ECO:0000313" key="2">
    <source>
        <dbReference type="EMBL" id="PIP29758.1"/>
    </source>
</evidence>
<dbReference type="Gene3D" id="3.40.960.10">
    <property type="entry name" value="VSR Endonuclease"/>
    <property type="match status" value="1"/>
</dbReference>
<gene>
    <name evidence="2" type="ORF">COX26_02430</name>
</gene>
<evidence type="ECO:0000259" key="1">
    <source>
        <dbReference type="Pfam" id="PF18741"/>
    </source>
</evidence>
<reference evidence="2 3" key="1">
    <citation type="submission" date="2017-09" db="EMBL/GenBank/DDBJ databases">
        <title>Depth-based differentiation of microbial function through sediment-hosted aquifers and enrichment of novel symbionts in the deep terrestrial subsurface.</title>
        <authorList>
            <person name="Probst A.J."/>
            <person name="Ladd B."/>
            <person name="Jarett J.K."/>
            <person name="Geller-Mcgrath D.E."/>
            <person name="Sieber C.M."/>
            <person name="Emerson J.B."/>
            <person name="Anantharaman K."/>
            <person name="Thomas B.C."/>
            <person name="Malmstrom R."/>
            <person name="Stieglmeier M."/>
            <person name="Klingl A."/>
            <person name="Woyke T."/>
            <person name="Ryan C.M."/>
            <person name="Banfield J.F."/>
        </authorList>
    </citation>
    <scope>NUCLEOTIDE SEQUENCE [LARGE SCALE GENOMIC DNA]</scope>
    <source>
        <strain evidence="2">CG23_combo_of_CG06-09_8_20_14_all_54_14</strain>
    </source>
</reference>
<dbReference type="Proteomes" id="UP000228812">
    <property type="component" value="Unassembled WGS sequence"/>
</dbReference>
<dbReference type="SUPFAM" id="SSF52980">
    <property type="entry name" value="Restriction endonuclease-like"/>
    <property type="match status" value="1"/>
</dbReference>